<sequence>MKSEWPVVGLEKVNATAYLMVSMKSFLVEDDDSISVNWGEGRLSTFELIPQDSGMNVLWNYTLEGYRIFSYPCVSNGHVYVAVTGSPNVHEHSELIEITPDGRIREIAELEEFVLKVARMSDGTLILTGFDVKTGTGKVVLIKGTKKIFERSMGNRVLGSLVHDLDGDGAEDFIVAGVVFENHTKSIISVFLNRSGSFVEDGRFELLNENIWGIILAKFEGEEAILLYGPKSIYLLDLSDASVAKLYEAKEGYYLTPVEVDDSDGDGQDEVFAVIHNETGNFFTGLEYVNGRMQEKIEFPLNAKAFSILSLGSRSFLLGSSDGLYLLRLPE</sequence>
<dbReference type="SUPFAM" id="SSF69318">
    <property type="entry name" value="Integrin alpha N-terminal domain"/>
    <property type="match status" value="1"/>
</dbReference>
<protein>
    <recommendedName>
        <fullName evidence="3">VCBS repeat-containing protein</fullName>
    </recommendedName>
</protein>
<evidence type="ECO:0008006" key="3">
    <source>
        <dbReference type="Google" id="ProtNLM"/>
    </source>
</evidence>
<dbReference type="AlphaFoldDB" id="A0A0A7GGJ1"/>
<dbReference type="EMBL" id="CP009552">
    <property type="protein sequence ID" value="AIY90943.1"/>
    <property type="molecule type" value="Genomic_DNA"/>
</dbReference>
<evidence type="ECO:0000313" key="2">
    <source>
        <dbReference type="Proteomes" id="UP000030624"/>
    </source>
</evidence>
<organism evidence="1 2">
    <name type="scientific">Geoglobus acetivorans</name>
    <dbReference type="NCBI Taxonomy" id="565033"/>
    <lineage>
        <taxon>Archaea</taxon>
        <taxon>Methanobacteriati</taxon>
        <taxon>Methanobacteriota</taxon>
        <taxon>Archaeoglobi</taxon>
        <taxon>Archaeoglobales</taxon>
        <taxon>Archaeoglobaceae</taxon>
        <taxon>Geoglobus</taxon>
    </lineage>
</organism>
<dbReference type="GeneID" id="24798491"/>
<name>A0A0A7GGJ1_GEOAI</name>
<dbReference type="RefSeq" id="WP_148305959.1">
    <property type="nucleotide sequence ID" value="NZ_CP009552.1"/>
</dbReference>
<accession>A0A0A7GGJ1</accession>
<dbReference type="HOGENOM" id="CLU_838380_0_0_2"/>
<dbReference type="Proteomes" id="UP000030624">
    <property type="component" value="Chromosome"/>
</dbReference>
<evidence type="ECO:0000313" key="1">
    <source>
        <dbReference type="EMBL" id="AIY90943.1"/>
    </source>
</evidence>
<reference evidence="1 2" key="1">
    <citation type="journal article" date="2015" name="Appl. Environ. Microbiol.">
        <title>The Geoglobus acetivorans genome: Fe(III) reduction, acetate utilization, autotrophic growth, and degradation of aromatic compounds in a hyperthermophilic archaeon.</title>
        <authorList>
            <person name="Mardanov A.V."/>
            <person name="Slododkina G.B."/>
            <person name="Slobodkin A.I."/>
            <person name="Beletsky A.V."/>
            <person name="Gavrilov S.N."/>
            <person name="Kublanov I.V."/>
            <person name="Bonch-Osmolovskaya E.A."/>
            <person name="Skryabin K.G."/>
            <person name="Ravin N.V."/>
        </authorList>
    </citation>
    <scope>NUCLEOTIDE SEQUENCE [LARGE SCALE GENOMIC DNA]</scope>
    <source>
        <strain evidence="1 2">SBH6</strain>
    </source>
</reference>
<dbReference type="InterPro" id="IPR028994">
    <property type="entry name" value="Integrin_alpha_N"/>
</dbReference>
<proteinExistence type="predicted"/>
<dbReference type="KEGG" id="gac:GACE_1917"/>
<gene>
    <name evidence="1" type="ORF">GACE_1917</name>
</gene>